<evidence type="ECO:0000313" key="6">
    <source>
        <dbReference type="Proteomes" id="UP000009175"/>
    </source>
</evidence>
<dbReference type="Proteomes" id="UP000009175">
    <property type="component" value="Chromosome"/>
</dbReference>
<accession>A1S671</accession>
<name>A1S671_SHEAM</name>
<dbReference type="PANTHER" id="PTHR30149">
    <property type="entry name" value="HYDROGENASE PROTEIN ASSEMBLY PROTEIN HYPD"/>
    <property type="match status" value="1"/>
</dbReference>
<keyword evidence="2" id="KW-0479">Metal-binding</keyword>
<dbReference type="InterPro" id="IPR042244">
    <property type="entry name" value="HypD_2_sf"/>
</dbReference>
<dbReference type="PANTHER" id="PTHR30149:SF0">
    <property type="entry name" value="HYDROGENASE MATURATION FACTOR HYPD"/>
    <property type="match status" value="1"/>
</dbReference>
<dbReference type="AlphaFoldDB" id="A1S671"/>
<dbReference type="Gene3D" id="6.10.20.100">
    <property type="match status" value="1"/>
</dbReference>
<gene>
    <name evidence="5" type="ordered locus">Sama_1671</name>
</gene>
<dbReference type="InterPro" id="IPR042243">
    <property type="entry name" value="HypD_1"/>
</dbReference>
<comment type="similarity">
    <text evidence="1 4">Belongs to the HypD family.</text>
</comment>
<dbReference type="GO" id="GO:0051539">
    <property type="term" value="F:4 iron, 4 sulfur cluster binding"/>
    <property type="evidence" value="ECO:0007669"/>
    <property type="project" value="TreeGrafter"/>
</dbReference>
<keyword evidence="6" id="KW-1185">Reference proteome</keyword>
<sequence>MPNQAINEPDSSLKLKSLYEGFRDAGTIRALAARINSAAQNLSEPLYIMEVCGGHTHTIMKYGLLGLIPDNVKFIHGPGCPVCVMPKERIDQAIALAKMDDVILLTLGDMIRVPGSKGSLAQARASGADVRPLYDPLDALAIARDNPDKTVVFFAIGFETSTPMTAVLLQQAEHAALPNLLFHINHVLVPPAIDAVMAEPATKVNAFIGPAHVSVISGAKIYRRAADVHHTPVVVSGFEPVDVMESILRLVELKNLTESVVDVQYSRAVSEEGNLTAQALVDEYFEVRDSFRWRGLGPIPQSALKLKGKYAHRDAEIHFGGRLPVQEIDDHKACQCGDILRGLANPMDCKVFGRGCTPQTPLGSCMVSSEGACNAYYRYHGVQHVD</sequence>
<evidence type="ECO:0000256" key="1">
    <source>
        <dbReference type="ARBA" id="ARBA00007888"/>
    </source>
</evidence>
<dbReference type="STRING" id="326297.Sama_1671"/>
<reference evidence="5 6" key="1">
    <citation type="submission" date="2006-12" db="EMBL/GenBank/DDBJ databases">
        <title>Complete sequence of Shewanella amazonensis SB2B.</title>
        <authorList>
            <consortium name="US DOE Joint Genome Institute"/>
            <person name="Copeland A."/>
            <person name="Lucas S."/>
            <person name="Lapidus A."/>
            <person name="Barry K."/>
            <person name="Detter J.C."/>
            <person name="Glavina del Rio T."/>
            <person name="Hammon N."/>
            <person name="Israni S."/>
            <person name="Dalin E."/>
            <person name="Tice H."/>
            <person name="Pitluck S."/>
            <person name="Munk A.C."/>
            <person name="Brettin T."/>
            <person name="Bruce D."/>
            <person name="Han C."/>
            <person name="Tapia R."/>
            <person name="Gilna P."/>
            <person name="Schmutz J."/>
            <person name="Larimer F."/>
            <person name="Land M."/>
            <person name="Hauser L."/>
            <person name="Kyrpides N."/>
            <person name="Mikhailova N."/>
            <person name="Fredrickson J."/>
            <person name="Richardson P."/>
        </authorList>
    </citation>
    <scope>NUCLEOTIDE SEQUENCE [LARGE SCALE GENOMIC DNA]</scope>
    <source>
        <strain evidence="6">ATCC BAA-1098 / SB2B</strain>
    </source>
</reference>
<dbReference type="HOGENOM" id="CLU_048562_0_0_6"/>
<evidence type="ECO:0000256" key="4">
    <source>
        <dbReference type="PIRNR" id="PIRNR005622"/>
    </source>
</evidence>
<dbReference type="NCBIfam" id="TIGR00075">
    <property type="entry name" value="hypD"/>
    <property type="match status" value="1"/>
</dbReference>
<dbReference type="GO" id="GO:0051604">
    <property type="term" value="P:protein maturation"/>
    <property type="evidence" value="ECO:0007669"/>
    <property type="project" value="TreeGrafter"/>
</dbReference>
<evidence type="ECO:0000313" key="5">
    <source>
        <dbReference type="EMBL" id="ABL99877.1"/>
    </source>
</evidence>
<proteinExistence type="inferred from homology"/>
<dbReference type="PIRSF" id="PIRSF005622">
    <property type="entry name" value="Hydrgn_mat_hypD"/>
    <property type="match status" value="1"/>
</dbReference>
<dbReference type="Pfam" id="PF01924">
    <property type="entry name" value="HypD"/>
    <property type="match status" value="1"/>
</dbReference>
<evidence type="ECO:0000256" key="2">
    <source>
        <dbReference type="ARBA" id="ARBA00022723"/>
    </source>
</evidence>
<protein>
    <recommendedName>
        <fullName evidence="4">Hydrogenase maturation factor</fullName>
    </recommendedName>
</protein>
<dbReference type="Gene3D" id="3.40.50.11740">
    <property type="entry name" value="HypD, alpha/beta domain 2"/>
    <property type="match status" value="2"/>
</dbReference>
<dbReference type="KEGG" id="saz:Sama_1671"/>
<dbReference type="GO" id="GO:0005506">
    <property type="term" value="F:iron ion binding"/>
    <property type="evidence" value="ECO:0007669"/>
    <property type="project" value="TreeGrafter"/>
</dbReference>
<dbReference type="InterPro" id="IPR002780">
    <property type="entry name" value="Hyd_form_HypD"/>
</dbReference>
<dbReference type="eggNOG" id="COG0409">
    <property type="taxonomic scope" value="Bacteria"/>
</dbReference>
<dbReference type="GO" id="GO:0070025">
    <property type="term" value="F:carbon monoxide binding"/>
    <property type="evidence" value="ECO:0007669"/>
    <property type="project" value="TreeGrafter"/>
</dbReference>
<keyword evidence="3" id="KW-0408">Iron</keyword>
<organism evidence="5 6">
    <name type="scientific">Shewanella amazonensis (strain ATCC BAA-1098 / SB2B)</name>
    <dbReference type="NCBI Taxonomy" id="326297"/>
    <lineage>
        <taxon>Bacteria</taxon>
        <taxon>Pseudomonadati</taxon>
        <taxon>Pseudomonadota</taxon>
        <taxon>Gammaproteobacteria</taxon>
        <taxon>Alteromonadales</taxon>
        <taxon>Shewanellaceae</taxon>
        <taxon>Shewanella</taxon>
    </lineage>
</organism>
<dbReference type="RefSeq" id="WP_011759785.1">
    <property type="nucleotide sequence ID" value="NC_008700.1"/>
</dbReference>
<evidence type="ECO:0000256" key="3">
    <source>
        <dbReference type="ARBA" id="ARBA00023004"/>
    </source>
</evidence>
<dbReference type="EMBL" id="CP000507">
    <property type="protein sequence ID" value="ABL99877.1"/>
    <property type="molecule type" value="Genomic_DNA"/>
</dbReference>
<dbReference type="OrthoDB" id="9770424at2"/>